<reference evidence="1" key="1">
    <citation type="submission" date="2021-03" db="EMBL/GenBank/DDBJ databases">
        <authorList>
            <person name="Bekaert M."/>
        </authorList>
    </citation>
    <scope>NUCLEOTIDE SEQUENCE</scope>
</reference>
<dbReference type="EMBL" id="CAJPWZ010002632">
    <property type="protein sequence ID" value="CAG2242144.1"/>
    <property type="molecule type" value="Genomic_DNA"/>
</dbReference>
<evidence type="ECO:0000313" key="2">
    <source>
        <dbReference type="Proteomes" id="UP000683360"/>
    </source>
</evidence>
<evidence type="ECO:0000313" key="1">
    <source>
        <dbReference type="EMBL" id="CAG2242144.1"/>
    </source>
</evidence>
<name>A0A8S3UHE4_MYTED</name>
<dbReference type="Proteomes" id="UP000683360">
    <property type="component" value="Unassembled WGS sequence"/>
</dbReference>
<proteinExistence type="predicted"/>
<comment type="caution">
    <text evidence="1">The sequence shown here is derived from an EMBL/GenBank/DDBJ whole genome shotgun (WGS) entry which is preliminary data.</text>
</comment>
<dbReference type="AlphaFoldDB" id="A0A8S3UHE4"/>
<organism evidence="1 2">
    <name type="scientific">Mytilus edulis</name>
    <name type="common">Blue mussel</name>
    <dbReference type="NCBI Taxonomy" id="6550"/>
    <lineage>
        <taxon>Eukaryota</taxon>
        <taxon>Metazoa</taxon>
        <taxon>Spiralia</taxon>
        <taxon>Lophotrochozoa</taxon>
        <taxon>Mollusca</taxon>
        <taxon>Bivalvia</taxon>
        <taxon>Autobranchia</taxon>
        <taxon>Pteriomorphia</taxon>
        <taxon>Mytilida</taxon>
        <taxon>Mytiloidea</taxon>
        <taxon>Mytilidae</taxon>
        <taxon>Mytilinae</taxon>
        <taxon>Mytilus</taxon>
    </lineage>
</organism>
<gene>
    <name evidence="1" type="ORF">MEDL_54335</name>
</gene>
<protein>
    <submittedName>
        <fullName evidence="1">Uncharacterized protein</fullName>
    </submittedName>
</protein>
<keyword evidence="2" id="KW-1185">Reference proteome</keyword>
<sequence>MAGIEDLESQAEAEIIKGKVNLIIHEFSHIAYSGCKETLEEEGLKPSIIKRIFKTWNFKARVFHESNMLGETMRDSFETFLQNPDINLTPSYIRDLVKGRENAAKRRGETYLSLLKNHCSIQKYIENQVILNRPQKRKIDSEDNEHVEVENNVLIQELKHIRKYKEFLEQKVIHIQEEIDRKKKIRMMK</sequence>
<accession>A0A8S3UHE4</accession>